<reference evidence="5" key="1">
    <citation type="submission" date="2023-06" db="EMBL/GenBank/DDBJ databases">
        <title>Genomic analysis of the entomopathogenic nematode Steinernema hermaphroditum.</title>
        <authorList>
            <person name="Schwarz E.M."/>
            <person name="Heppert J.K."/>
            <person name="Baniya A."/>
            <person name="Schwartz H.T."/>
            <person name="Tan C.-H."/>
            <person name="Antoshechkin I."/>
            <person name="Sternberg P.W."/>
            <person name="Goodrich-Blair H."/>
            <person name="Dillman A.R."/>
        </authorList>
    </citation>
    <scope>NUCLEOTIDE SEQUENCE</scope>
    <source>
        <strain evidence="5">PS9179</strain>
        <tissue evidence="5">Whole animal</tissue>
    </source>
</reference>
<comment type="caution">
    <text evidence="5">The sequence shown here is derived from an EMBL/GenBank/DDBJ whole genome shotgun (WGS) entry which is preliminary data.</text>
</comment>
<feature type="region of interest" description="Disordered" evidence="2">
    <location>
        <begin position="76"/>
        <end position="96"/>
    </location>
</feature>
<dbReference type="Gene3D" id="3.30.420.10">
    <property type="entry name" value="Ribonuclease H-like superfamily/Ribonuclease H"/>
    <property type="match status" value="1"/>
</dbReference>
<gene>
    <name evidence="5" type="ORF">QR680_019356</name>
</gene>
<dbReference type="InterPro" id="IPR012337">
    <property type="entry name" value="RNaseH-like_sf"/>
</dbReference>
<dbReference type="Gene3D" id="2.170.260.10">
    <property type="entry name" value="paz domain"/>
    <property type="match status" value="1"/>
</dbReference>
<feature type="compositionally biased region" description="Gly residues" evidence="2">
    <location>
        <begin position="993"/>
        <end position="1003"/>
    </location>
</feature>
<evidence type="ECO:0000259" key="4">
    <source>
        <dbReference type="PROSITE" id="PS50822"/>
    </source>
</evidence>
<comment type="similarity">
    <text evidence="1">Belongs to the argonaute family.</text>
</comment>
<dbReference type="Gene3D" id="3.40.50.2300">
    <property type="match status" value="1"/>
</dbReference>
<dbReference type="Pfam" id="PF02171">
    <property type="entry name" value="Piwi"/>
    <property type="match status" value="1"/>
</dbReference>
<dbReference type="SMART" id="SM00950">
    <property type="entry name" value="Piwi"/>
    <property type="match status" value="1"/>
</dbReference>
<evidence type="ECO:0000313" key="5">
    <source>
        <dbReference type="EMBL" id="KAK0390445.1"/>
    </source>
</evidence>
<dbReference type="InterPro" id="IPR003100">
    <property type="entry name" value="PAZ_dom"/>
</dbReference>
<feature type="domain" description="Piwi" evidence="4">
    <location>
        <begin position="653"/>
        <end position="970"/>
    </location>
</feature>
<dbReference type="InterPro" id="IPR036085">
    <property type="entry name" value="PAZ_dom_sf"/>
</dbReference>
<dbReference type="EMBL" id="JAUCMV010000006">
    <property type="protein sequence ID" value="KAK0390445.1"/>
    <property type="molecule type" value="Genomic_DNA"/>
</dbReference>
<dbReference type="PROSITE" id="PS50822">
    <property type="entry name" value="PIWI"/>
    <property type="match status" value="1"/>
</dbReference>
<dbReference type="InterPro" id="IPR036397">
    <property type="entry name" value="RNaseH_sf"/>
</dbReference>
<evidence type="ECO:0008006" key="7">
    <source>
        <dbReference type="Google" id="ProtNLM"/>
    </source>
</evidence>
<name>A0AA39GN60_9BILA</name>
<dbReference type="Proteomes" id="UP001175271">
    <property type="component" value="Unassembled WGS sequence"/>
</dbReference>
<feature type="region of interest" description="Disordered" evidence="2">
    <location>
        <begin position="985"/>
        <end position="1010"/>
    </location>
</feature>
<dbReference type="SUPFAM" id="SSF53098">
    <property type="entry name" value="Ribonuclease H-like"/>
    <property type="match status" value="1"/>
</dbReference>
<dbReference type="PROSITE" id="PS50821">
    <property type="entry name" value="PAZ"/>
    <property type="match status" value="1"/>
</dbReference>
<proteinExistence type="inferred from homology"/>
<evidence type="ECO:0000256" key="1">
    <source>
        <dbReference type="RuleBase" id="RU361178"/>
    </source>
</evidence>
<dbReference type="SMART" id="SM00949">
    <property type="entry name" value="PAZ"/>
    <property type="match status" value="1"/>
</dbReference>
<evidence type="ECO:0000256" key="2">
    <source>
        <dbReference type="SAM" id="MobiDB-lite"/>
    </source>
</evidence>
<evidence type="ECO:0000313" key="6">
    <source>
        <dbReference type="Proteomes" id="UP001175271"/>
    </source>
</evidence>
<accession>A0AA39GN60</accession>
<feature type="domain" description="PAZ" evidence="3">
    <location>
        <begin position="377"/>
        <end position="484"/>
    </location>
</feature>
<dbReference type="InterPro" id="IPR003165">
    <property type="entry name" value="Piwi"/>
</dbReference>
<dbReference type="Pfam" id="PF02170">
    <property type="entry name" value="PAZ"/>
    <property type="match status" value="1"/>
</dbReference>
<dbReference type="PANTHER" id="PTHR22891">
    <property type="entry name" value="EUKARYOTIC TRANSLATION INITIATION FACTOR 2C"/>
    <property type="match status" value="1"/>
</dbReference>
<organism evidence="5 6">
    <name type="scientific">Steinernema hermaphroditum</name>
    <dbReference type="NCBI Taxonomy" id="289476"/>
    <lineage>
        <taxon>Eukaryota</taxon>
        <taxon>Metazoa</taxon>
        <taxon>Ecdysozoa</taxon>
        <taxon>Nematoda</taxon>
        <taxon>Chromadorea</taxon>
        <taxon>Rhabditida</taxon>
        <taxon>Tylenchina</taxon>
        <taxon>Panagrolaimomorpha</taxon>
        <taxon>Strongyloidoidea</taxon>
        <taxon>Steinernematidae</taxon>
        <taxon>Steinernema</taxon>
    </lineage>
</organism>
<sequence>MASEKLKSDIIEAKSCLDLTLKSHWSGAVHFLSVSVSESSRSVVPFRASPSLEFLLLDLIYETVFLSSSNLDMASRPRRRSASRDGANVHGLQTREAQQIRGRNESEYYHQIMNVEETPAIVADQRPPGAGGRGEILLQTNVYGLTLKDINVCRYDVHVVAKVGNRDRVVEFTKRCVDDINTLQRRTKCRLCLDIVCNKYQNVFQQRRELVWYDSQSILFTASRLDIGATEKKQFVLEEADLRSDPLFDGIKNIIFEVTPCSEGTFMVNASDIARYASDNMDNIDHSLQQFLEILTAQYALNNPQEAVCFGSKTAYLMQPQNHGFRVSDCPDLGDGKYLAVGAAKAVRFIEGPGGRGGQRPALVVDVKKTAFHYNQSVLEKARMVLNRDPGAGDLRRLRSEMKGLIIETRHGRRPRICAIHNFTEDTPATKKFKNANNVEVTLVEYFHQTYNITLAHPDTPLIVVQNSNKQSVYYPMELVYIADGQRVGAAQQGSKLIQAMIRQCAIPPAERIRQIASLVPAFKLTSDNEYHKAAGLTITSQPLNTRGRLLANPVIRYPRGNVLPDASATWKVQRNQYLVPATVRNWGFYVIVMPNRRNTIPPDAVQNFQTAMVQECRARGMDINPPSTWDYLDPVPDAIKTMFQSAKANNVQFLFFISHNDITELHNVLKLYEREFGVITQDLKLSTALDVVQKGKQQTMENIVNKLNVKNGGMNYSLDPPKANSGTTDVLPNDRMVIGLSTSHAGPQSRSSPGTPSTLPSVIGVAANVKADPLDFVGDCLFQQPRRDEKISIMQPLLRSFINMFIENRGTAPKSIVVYRNGASEGQYKDILDLELLMIRAVTHSCGIAPKITMIVSQKMHNLRLMPKNINPRDKPPAQNVPPGTVVDSAVTHPAYNEFYLNAHTALQGSARTPRYTVLHDDSNMSMDEVENLTYSLSFAHQIVNLTTSLPSPVYIAMCYAERGLNVFKASPTDYTLPARQQQMQNGSINGSPGGTQNGSGSGAPSTTAEGNLDFRLMMRDLSYANCSLRNLRINA</sequence>
<dbReference type="AlphaFoldDB" id="A0AA39GN60"/>
<protein>
    <recommendedName>
        <fullName evidence="7">Piwi domain-containing protein</fullName>
    </recommendedName>
</protein>
<keyword evidence="6" id="KW-1185">Reference proteome</keyword>
<dbReference type="CDD" id="cd02846">
    <property type="entry name" value="PAZ_argonaute_like"/>
    <property type="match status" value="1"/>
</dbReference>
<evidence type="ECO:0000259" key="3">
    <source>
        <dbReference type="PROSITE" id="PS50821"/>
    </source>
</evidence>
<dbReference type="SUPFAM" id="SSF101690">
    <property type="entry name" value="PAZ domain"/>
    <property type="match status" value="1"/>
</dbReference>
<dbReference type="GO" id="GO:0003723">
    <property type="term" value="F:RNA binding"/>
    <property type="evidence" value="ECO:0007669"/>
    <property type="project" value="InterPro"/>
</dbReference>